<protein>
    <submittedName>
        <fullName evidence="5">Glycosyltransferase family 4 protein</fullName>
    </submittedName>
</protein>
<dbReference type="InterPro" id="IPR028098">
    <property type="entry name" value="Glyco_trans_4-like_N"/>
</dbReference>
<dbReference type="PANTHER" id="PTHR12526">
    <property type="entry name" value="GLYCOSYLTRANSFERASE"/>
    <property type="match status" value="1"/>
</dbReference>
<dbReference type="SUPFAM" id="SSF53756">
    <property type="entry name" value="UDP-Glycosyltransferase/glycogen phosphorylase"/>
    <property type="match status" value="1"/>
</dbReference>
<organism evidence="5 6">
    <name type="scientific">Kribbella sancticallisti</name>
    <dbReference type="NCBI Taxonomy" id="460087"/>
    <lineage>
        <taxon>Bacteria</taxon>
        <taxon>Bacillati</taxon>
        <taxon>Actinomycetota</taxon>
        <taxon>Actinomycetes</taxon>
        <taxon>Propionibacteriales</taxon>
        <taxon>Kribbellaceae</taxon>
        <taxon>Kribbella</taxon>
    </lineage>
</organism>
<gene>
    <name evidence="5" type="ORF">GCM10009789_13520</name>
</gene>
<proteinExistence type="predicted"/>
<feature type="region of interest" description="Disordered" evidence="3">
    <location>
        <begin position="401"/>
        <end position="428"/>
    </location>
</feature>
<evidence type="ECO:0000313" key="5">
    <source>
        <dbReference type="EMBL" id="GAA1561560.1"/>
    </source>
</evidence>
<dbReference type="Proteomes" id="UP001500393">
    <property type="component" value="Unassembled WGS sequence"/>
</dbReference>
<dbReference type="Pfam" id="PF13439">
    <property type="entry name" value="Glyco_transf_4"/>
    <property type="match status" value="1"/>
</dbReference>
<dbReference type="PANTHER" id="PTHR12526:SF624">
    <property type="entry name" value="BLR6297 PROTEIN"/>
    <property type="match status" value="1"/>
</dbReference>
<evidence type="ECO:0000256" key="1">
    <source>
        <dbReference type="ARBA" id="ARBA00022676"/>
    </source>
</evidence>
<evidence type="ECO:0000313" key="6">
    <source>
        <dbReference type="Proteomes" id="UP001500393"/>
    </source>
</evidence>
<comment type="caution">
    <text evidence="5">The sequence shown here is derived from an EMBL/GenBank/DDBJ whole genome shotgun (WGS) entry which is preliminary data.</text>
</comment>
<accession>A0ABP4NGQ7</accession>
<keyword evidence="1" id="KW-0328">Glycosyltransferase</keyword>
<dbReference type="CDD" id="cd03794">
    <property type="entry name" value="GT4_WbuB-like"/>
    <property type="match status" value="1"/>
</dbReference>
<feature type="domain" description="Glycosyltransferase subfamily 4-like N-terminal" evidence="4">
    <location>
        <begin position="21"/>
        <end position="195"/>
    </location>
</feature>
<dbReference type="RefSeq" id="WP_344210923.1">
    <property type="nucleotide sequence ID" value="NZ_BAAAOS010000010.1"/>
</dbReference>
<keyword evidence="2" id="KW-0808">Transferase</keyword>
<dbReference type="Gene3D" id="3.40.50.2000">
    <property type="entry name" value="Glycogen Phosphorylase B"/>
    <property type="match status" value="2"/>
</dbReference>
<evidence type="ECO:0000259" key="4">
    <source>
        <dbReference type="Pfam" id="PF13439"/>
    </source>
</evidence>
<dbReference type="EMBL" id="BAAAOS010000010">
    <property type="protein sequence ID" value="GAA1561560.1"/>
    <property type="molecule type" value="Genomic_DNA"/>
</dbReference>
<dbReference type="Pfam" id="PF13692">
    <property type="entry name" value="Glyco_trans_1_4"/>
    <property type="match status" value="1"/>
</dbReference>
<reference evidence="6" key="1">
    <citation type="journal article" date="2019" name="Int. J. Syst. Evol. Microbiol.">
        <title>The Global Catalogue of Microorganisms (GCM) 10K type strain sequencing project: providing services to taxonomists for standard genome sequencing and annotation.</title>
        <authorList>
            <consortium name="The Broad Institute Genomics Platform"/>
            <consortium name="The Broad Institute Genome Sequencing Center for Infectious Disease"/>
            <person name="Wu L."/>
            <person name="Ma J."/>
        </authorList>
    </citation>
    <scope>NUCLEOTIDE SEQUENCE [LARGE SCALE GENOMIC DNA]</scope>
    <source>
        <strain evidence="6">JCM 14969</strain>
    </source>
</reference>
<sequence length="428" mass="47661">MSVPRVLIIIQNLHVPFDRRVWLECKALVSAGYDVTVVCPKGPDDPAYHVIDDVKMHKYRGYSPGGSKLGYIGEYVYSFLMTLRLVLRARRQGKFQVLQACNPPDIFWPIAMMLRRIDGTRFVFDHHDLCPELYQSRFPDAAGLPYRGLRFLERMTHRTADHVTSTNDSYRDIAITRSGKAPDDVTVVRTGPDPDKLRRGQVDESCRRGHRFLVAYIGVMGPQDGVDIVVRAADEVVNKLGRTDVAFTLMGSGDCFDEVVALRDELGLADHVEFTGRVPDETVQRVMSAADLGLSPDPKNPLNDVSTMNKTMEYMAFELPVVAFDLRETRVSAGDAAEYVEPNDVAKYGQAIVDLLDDEVRRRRMGRHGRDLVETQLAWKHQQKAYVGVYDRLTGREAEAVTDQSADDQSADGVAGGVVGGPARTAGS</sequence>
<name>A0ABP4NGQ7_9ACTN</name>
<evidence type="ECO:0000256" key="2">
    <source>
        <dbReference type="ARBA" id="ARBA00022679"/>
    </source>
</evidence>
<keyword evidence="6" id="KW-1185">Reference proteome</keyword>
<evidence type="ECO:0000256" key="3">
    <source>
        <dbReference type="SAM" id="MobiDB-lite"/>
    </source>
</evidence>